<feature type="region of interest" description="Disordered" evidence="4">
    <location>
        <begin position="183"/>
        <end position="231"/>
    </location>
</feature>
<dbReference type="InterPro" id="IPR009056">
    <property type="entry name" value="Cyt_c-like_dom"/>
</dbReference>
<reference evidence="6 7" key="2">
    <citation type="submission" date="2020-05" db="EMBL/GenBank/DDBJ databases">
        <title>Draft genome sequence of Desulfovibrio sp. strainFSS-1.</title>
        <authorList>
            <person name="Shimoshige H."/>
            <person name="Kobayashi H."/>
            <person name="Maekawa T."/>
        </authorList>
    </citation>
    <scope>NUCLEOTIDE SEQUENCE [LARGE SCALE GENOMIC DNA]</scope>
    <source>
        <strain evidence="6 7">SIID29052-01</strain>
    </source>
</reference>
<sequence length="304" mass="32012">MAAIAAEPVYYDPTIKNIISKDCSRCHSGPLRNLMDYSSVKAYADSGMLEAMLVGLMRQFAGADGPVILDWIAAGAPKAPPKPASGAVAAAATQVYYEPTIRDIIRKDCLRCHTGGTRDLRDWDSVRAYAQNGMLEAMVLGSMRRFANQDADIILQWLRNGAPENPPRAGRAAPAVAAATQPLPQGQGLAPAPPCPPGAGPGNAPGGGLGQGHGPGGGAGRHPGAAPVAPGQLTYEGTIQGLLAQDCMRCHLGPFRKMTTYEDVKMYVDNGLFEALVMPGGQMHRFAGPNTRIYLAWVRAGAPR</sequence>
<dbReference type="PROSITE" id="PS51007">
    <property type="entry name" value="CYTC"/>
    <property type="match status" value="1"/>
</dbReference>
<dbReference type="GO" id="GO:0046872">
    <property type="term" value="F:metal ion binding"/>
    <property type="evidence" value="ECO:0007669"/>
    <property type="project" value="UniProtKB-KW"/>
</dbReference>
<evidence type="ECO:0000256" key="1">
    <source>
        <dbReference type="ARBA" id="ARBA00022723"/>
    </source>
</evidence>
<reference evidence="6 7" key="1">
    <citation type="submission" date="2020-04" db="EMBL/GenBank/DDBJ databases">
        <authorList>
            <consortium name="Desulfovibrio sp. FSS-1 genome sequencing consortium"/>
            <person name="Shimoshige H."/>
            <person name="Kobayashi H."/>
            <person name="Maekawa T."/>
        </authorList>
    </citation>
    <scope>NUCLEOTIDE SEQUENCE [LARGE SCALE GENOMIC DNA]</scope>
    <source>
        <strain evidence="6 7">SIID29052-01</strain>
    </source>
</reference>
<comment type="caution">
    <text evidence="6">The sequence shown here is derived from an EMBL/GenBank/DDBJ whole genome shotgun (WGS) entry which is preliminary data.</text>
</comment>
<evidence type="ECO:0000256" key="4">
    <source>
        <dbReference type="SAM" id="MobiDB-lite"/>
    </source>
</evidence>
<organism evidence="6 7">
    <name type="scientific">Fundidesulfovibrio magnetotacticus</name>
    <dbReference type="NCBI Taxonomy" id="2730080"/>
    <lineage>
        <taxon>Bacteria</taxon>
        <taxon>Pseudomonadati</taxon>
        <taxon>Thermodesulfobacteriota</taxon>
        <taxon>Desulfovibrionia</taxon>
        <taxon>Desulfovibrionales</taxon>
        <taxon>Desulfovibrionaceae</taxon>
        <taxon>Fundidesulfovibrio</taxon>
    </lineage>
</organism>
<feature type="domain" description="Cytochrome c" evidence="5">
    <location>
        <begin position="1"/>
        <end position="162"/>
    </location>
</feature>
<keyword evidence="1 3" id="KW-0479">Metal-binding</keyword>
<keyword evidence="2 3" id="KW-0408">Iron</keyword>
<evidence type="ECO:0000256" key="2">
    <source>
        <dbReference type="ARBA" id="ARBA00023004"/>
    </source>
</evidence>
<keyword evidence="7" id="KW-1185">Reference proteome</keyword>
<feature type="compositionally biased region" description="Gly residues" evidence="4">
    <location>
        <begin position="200"/>
        <end position="221"/>
    </location>
</feature>
<evidence type="ECO:0000256" key="3">
    <source>
        <dbReference type="PROSITE-ProRule" id="PRU00433"/>
    </source>
</evidence>
<proteinExistence type="predicted"/>
<feature type="compositionally biased region" description="Low complexity" evidence="4">
    <location>
        <begin position="222"/>
        <end position="231"/>
    </location>
</feature>
<dbReference type="GO" id="GO:0020037">
    <property type="term" value="F:heme binding"/>
    <property type="evidence" value="ECO:0007669"/>
    <property type="project" value="InterPro"/>
</dbReference>
<accession>A0A6V8LVL0</accession>
<dbReference type="EMBL" id="BLTE01000001">
    <property type="protein sequence ID" value="GFK92285.1"/>
    <property type="molecule type" value="Genomic_DNA"/>
</dbReference>
<evidence type="ECO:0000259" key="5">
    <source>
        <dbReference type="PROSITE" id="PS51007"/>
    </source>
</evidence>
<dbReference type="AlphaFoldDB" id="A0A6V8LVL0"/>
<name>A0A6V8LVL0_9BACT</name>
<protein>
    <submittedName>
        <fullName evidence="6">Magnetosome protein Mad1</fullName>
    </submittedName>
</protein>
<keyword evidence="3" id="KW-0349">Heme</keyword>
<dbReference type="Proteomes" id="UP000494245">
    <property type="component" value="Unassembled WGS sequence"/>
</dbReference>
<evidence type="ECO:0000313" key="6">
    <source>
        <dbReference type="EMBL" id="GFK92285.1"/>
    </source>
</evidence>
<dbReference type="InterPro" id="IPR036280">
    <property type="entry name" value="Multihaem_cyt_sf"/>
</dbReference>
<dbReference type="GO" id="GO:0009055">
    <property type="term" value="F:electron transfer activity"/>
    <property type="evidence" value="ECO:0007669"/>
    <property type="project" value="InterPro"/>
</dbReference>
<evidence type="ECO:0000313" key="7">
    <source>
        <dbReference type="Proteomes" id="UP000494245"/>
    </source>
</evidence>
<dbReference type="SUPFAM" id="SSF48695">
    <property type="entry name" value="Multiheme cytochromes"/>
    <property type="match status" value="1"/>
</dbReference>
<gene>
    <name evidence="6" type="primary">mad1</name>
    <name evidence="6" type="ORF">NNJEOMEG_00108</name>
</gene>